<dbReference type="Pfam" id="PF00078">
    <property type="entry name" value="RVT_1"/>
    <property type="match status" value="1"/>
</dbReference>
<reference evidence="3" key="2">
    <citation type="submission" date="2025-08" db="UniProtKB">
        <authorList>
            <consortium name="RefSeq"/>
        </authorList>
    </citation>
    <scope>IDENTIFICATION</scope>
    <source>
        <tissue evidence="3">Leaf</tissue>
    </source>
</reference>
<dbReference type="PANTHER" id="PTHR33116:SF80">
    <property type="entry name" value="REVERSE TRANSCRIPTASE ZINC-BINDING DOMAIN-CONTAINING PROTEIN"/>
    <property type="match status" value="1"/>
</dbReference>
<protein>
    <submittedName>
        <fullName evidence="3">Uncharacterized protein LOC109132798</fullName>
    </submittedName>
</protein>
<reference evidence="2" key="1">
    <citation type="journal article" date="2014" name="Nat. Commun.">
        <title>The emerging biofuel crop Camelina sativa retains a highly undifferentiated hexaploid genome structure.</title>
        <authorList>
            <person name="Kagale S."/>
            <person name="Koh C."/>
            <person name="Nixon J."/>
            <person name="Bollina V."/>
            <person name="Clarke W.E."/>
            <person name="Tuteja R."/>
            <person name="Spillane C."/>
            <person name="Robinson S.J."/>
            <person name="Links M.G."/>
            <person name="Clarke C."/>
            <person name="Higgins E.E."/>
            <person name="Huebert T."/>
            <person name="Sharpe A.G."/>
            <person name="Parkin I.A."/>
        </authorList>
    </citation>
    <scope>NUCLEOTIDE SEQUENCE [LARGE SCALE GENOMIC DNA]</scope>
    <source>
        <strain evidence="2">cv. DH55</strain>
    </source>
</reference>
<accession>A0ABM1RNV3</accession>
<proteinExistence type="predicted"/>
<dbReference type="RefSeq" id="XP_019100691.1">
    <property type="nucleotide sequence ID" value="XM_019245146.1"/>
</dbReference>
<dbReference type="Pfam" id="PF13966">
    <property type="entry name" value="zf-RVT"/>
    <property type="match status" value="1"/>
</dbReference>
<gene>
    <name evidence="3" type="primary">LOC109132798</name>
</gene>
<name>A0ABM1RNV3_CAMSA</name>
<keyword evidence="2" id="KW-1185">Reference proteome</keyword>
<dbReference type="InterPro" id="IPR026960">
    <property type="entry name" value="RVT-Znf"/>
</dbReference>
<organism evidence="2 3">
    <name type="scientific">Camelina sativa</name>
    <name type="common">False flax</name>
    <name type="synonym">Myagrum sativum</name>
    <dbReference type="NCBI Taxonomy" id="90675"/>
    <lineage>
        <taxon>Eukaryota</taxon>
        <taxon>Viridiplantae</taxon>
        <taxon>Streptophyta</taxon>
        <taxon>Embryophyta</taxon>
        <taxon>Tracheophyta</taxon>
        <taxon>Spermatophyta</taxon>
        <taxon>Magnoliopsida</taxon>
        <taxon>eudicotyledons</taxon>
        <taxon>Gunneridae</taxon>
        <taxon>Pentapetalae</taxon>
        <taxon>rosids</taxon>
        <taxon>malvids</taxon>
        <taxon>Brassicales</taxon>
        <taxon>Brassicaceae</taxon>
        <taxon>Camelineae</taxon>
        <taxon>Camelina</taxon>
    </lineage>
</organism>
<dbReference type="InterPro" id="IPR000477">
    <property type="entry name" value="RT_dom"/>
</dbReference>
<dbReference type="PANTHER" id="PTHR33116">
    <property type="entry name" value="REVERSE TRANSCRIPTASE ZINC-BINDING DOMAIN-CONTAINING PROTEIN-RELATED-RELATED"/>
    <property type="match status" value="1"/>
</dbReference>
<dbReference type="PROSITE" id="PS50878">
    <property type="entry name" value="RT_POL"/>
    <property type="match status" value="1"/>
</dbReference>
<sequence>MEVFSKLLLSRFNSGYIFYHPKTSGLNITHLMFADDVMIFFDGGSSSLHGITETLEDFAGWSGLTMNREKTELFLAGVNDIESLAIANYGFPRATLPIRYLGLPLMCRKLKTTEYAPLIEKIRGRFLSWAVKSLSFAGRLQLIASVISGTVVFWISTFKLPKGCVREIESLCSRFLWSGGIENHHKAKVAWSKVCLPKAEGGLGLRRFSEWNTTLSLKFIWLLFSNSGSLWVAWHKHHHLQRSSFWLIQESVNDSWNWRSLLRLTPLAERFLRCNVGNGSGASFWGDPWTPFGPLIKFLGCDGPRSLRIPISASVANATLGVSWGMQVSPLCVLCSREVETRYHLFLSFPFSRAIWDKVFLRLKLLPRLFQSWNDLIHWMSTTITTSPSVLRKLVGQATVYAIWKQRNNMLHNSQVIPSQEVFKQIEREIINSITARKQSKKFRTLMSLWIM</sequence>
<evidence type="ECO:0000313" key="2">
    <source>
        <dbReference type="Proteomes" id="UP000694864"/>
    </source>
</evidence>
<dbReference type="Proteomes" id="UP000694864">
    <property type="component" value="Chromosome 5"/>
</dbReference>
<evidence type="ECO:0000313" key="3">
    <source>
        <dbReference type="RefSeq" id="XP_019100691.1"/>
    </source>
</evidence>
<evidence type="ECO:0000259" key="1">
    <source>
        <dbReference type="PROSITE" id="PS50878"/>
    </source>
</evidence>
<feature type="domain" description="Reverse transcriptase" evidence="1">
    <location>
        <begin position="1"/>
        <end position="105"/>
    </location>
</feature>
<dbReference type="GeneID" id="109132798"/>